<dbReference type="NCBIfam" id="TIGR02128">
    <property type="entry name" value="G6PI_arch"/>
    <property type="match status" value="1"/>
</dbReference>
<feature type="domain" description="SIS" evidence="3">
    <location>
        <begin position="1"/>
        <end position="117"/>
    </location>
</feature>
<comment type="similarity">
    <text evidence="1">Belongs to the PGI/PMI family.</text>
</comment>
<dbReference type="PROSITE" id="PS51464">
    <property type="entry name" value="SIS"/>
    <property type="match status" value="1"/>
</dbReference>
<dbReference type="Proteomes" id="UP000197025">
    <property type="component" value="Unassembled WGS sequence"/>
</dbReference>
<evidence type="ECO:0000256" key="2">
    <source>
        <dbReference type="ARBA" id="ARBA00023235"/>
    </source>
</evidence>
<reference evidence="5" key="1">
    <citation type="submission" date="2017-06" db="EMBL/GenBank/DDBJ databases">
        <authorList>
            <person name="Varghese N."/>
            <person name="Submissions S."/>
        </authorList>
    </citation>
    <scope>NUCLEOTIDE SEQUENCE [LARGE SCALE GENOMIC DNA]</scope>
    <source>
        <strain evidence="5">JAD2</strain>
    </source>
</reference>
<dbReference type="CDD" id="cd05637">
    <property type="entry name" value="SIS_PGI_PMI_2"/>
    <property type="match status" value="1"/>
</dbReference>
<evidence type="ECO:0000313" key="5">
    <source>
        <dbReference type="Proteomes" id="UP000197025"/>
    </source>
</evidence>
<dbReference type="GO" id="GO:0097367">
    <property type="term" value="F:carbohydrate derivative binding"/>
    <property type="evidence" value="ECO:0007669"/>
    <property type="project" value="InterPro"/>
</dbReference>
<dbReference type="InterPro" id="IPR046348">
    <property type="entry name" value="SIS_dom_sf"/>
</dbReference>
<dbReference type="InParanoid" id="A0A212QWT6"/>
<organism evidence="4 5">
    <name type="scientific">Thermoflexus hugenholtzii JAD2</name>
    <dbReference type="NCBI Taxonomy" id="877466"/>
    <lineage>
        <taxon>Bacteria</taxon>
        <taxon>Bacillati</taxon>
        <taxon>Chloroflexota</taxon>
        <taxon>Thermoflexia</taxon>
        <taxon>Thermoflexales</taxon>
        <taxon>Thermoflexaceae</taxon>
        <taxon>Thermoflexus</taxon>
    </lineage>
</organism>
<dbReference type="InterPro" id="IPR001347">
    <property type="entry name" value="SIS_dom"/>
</dbReference>
<dbReference type="GO" id="GO:1901135">
    <property type="term" value="P:carbohydrate derivative metabolic process"/>
    <property type="evidence" value="ECO:0007669"/>
    <property type="project" value="InterPro"/>
</dbReference>
<dbReference type="GO" id="GO:0004347">
    <property type="term" value="F:glucose-6-phosphate isomerase activity"/>
    <property type="evidence" value="ECO:0007669"/>
    <property type="project" value="InterPro"/>
</dbReference>
<protein>
    <submittedName>
        <fullName evidence="4">Glucose/mannose-6-phosphate isomerase</fullName>
    </submittedName>
</protein>
<evidence type="ECO:0000259" key="3">
    <source>
        <dbReference type="PROSITE" id="PS51464"/>
    </source>
</evidence>
<sequence length="299" mass="32019">MGGSAIGASLVAALTAGECPIPVTVVRDYALPAFARGPRVLVIASSYSGETEETLEAFETARRRGCALAAVATGGRLAEWARAWEVPLFRFEPVGQPRAALGYSFSILLGLFHRLGLIPDQQPAIDEAVALMQEDVQRMAPEVPVVQNPAKRMAGQLIGRLPVIFGAGPLAEVARRWKTQINENAKAAAVFEALPEADHNTIVGTEFPAELLSHVMALFLTAPADHPRNALRARITREIFMKKGVNTDLFVGRGSSLLAQAFSLILLGDFISVYLALAYEIDPSPVQVIAELKARLAGG</sequence>
<dbReference type="SUPFAM" id="SSF53697">
    <property type="entry name" value="SIS domain"/>
    <property type="match status" value="1"/>
</dbReference>
<dbReference type="GO" id="GO:0005975">
    <property type="term" value="P:carbohydrate metabolic process"/>
    <property type="evidence" value="ECO:0007669"/>
    <property type="project" value="InterPro"/>
</dbReference>
<dbReference type="InterPro" id="IPR019490">
    <property type="entry name" value="Glu6P/Mann6P_isomerase_C"/>
</dbReference>
<dbReference type="Pfam" id="PF10432">
    <property type="entry name" value="bact-PGI_C"/>
    <property type="match status" value="1"/>
</dbReference>
<dbReference type="AlphaFoldDB" id="A0A212QWT6"/>
<dbReference type="GO" id="GO:0004476">
    <property type="term" value="F:mannose-6-phosphate isomerase activity"/>
    <property type="evidence" value="ECO:0007669"/>
    <property type="project" value="InterPro"/>
</dbReference>
<proteinExistence type="inferred from homology"/>
<gene>
    <name evidence="4" type="ORF">SAMN02746019_00007640</name>
</gene>
<dbReference type="NCBIfam" id="NF006426">
    <property type="entry name" value="PRK08674.1-6"/>
    <property type="match status" value="1"/>
</dbReference>
<evidence type="ECO:0000313" key="4">
    <source>
        <dbReference type="EMBL" id="SNB64025.1"/>
    </source>
</evidence>
<keyword evidence="2 4" id="KW-0413">Isomerase</keyword>
<evidence type="ECO:0000256" key="1">
    <source>
        <dbReference type="ARBA" id="ARBA00010523"/>
    </source>
</evidence>
<keyword evidence="5" id="KW-1185">Reference proteome</keyword>
<accession>A0A212QWT6</accession>
<dbReference type="Gene3D" id="3.40.50.10490">
    <property type="entry name" value="Glucose-6-phosphate isomerase like protein, domain 1"/>
    <property type="match status" value="2"/>
</dbReference>
<name>A0A212QWT6_9CHLR</name>
<dbReference type="EMBL" id="FYEK01000027">
    <property type="protein sequence ID" value="SNB64025.1"/>
    <property type="molecule type" value="Genomic_DNA"/>
</dbReference>